<keyword evidence="5" id="KW-1185">Reference proteome</keyword>
<evidence type="ECO:0000313" key="5">
    <source>
        <dbReference type="Proteomes" id="UP000555411"/>
    </source>
</evidence>
<dbReference type="AlphaFoldDB" id="A0A842IAR2"/>
<dbReference type="GO" id="GO:0016020">
    <property type="term" value="C:membrane"/>
    <property type="evidence" value="ECO:0007669"/>
    <property type="project" value="TreeGrafter"/>
</dbReference>
<organism evidence="4 5">
    <name type="scientific">Paragemmobacter straminiformis</name>
    <dbReference type="NCBI Taxonomy" id="2045119"/>
    <lineage>
        <taxon>Bacteria</taxon>
        <taxon>Pseudomonadati</taxon>
        <taxon>Pseudomonadota</taxon>
        <taxon>Alphaproteobacteria</taxon>
        <taxon>Rhodobacterales</taxon>
        <taxon>Paracoccaceae</taxon>
        <taxon>Paragemmobacter</taxon>
    </lineage>
</organism>
<evidence type="ECO:0000256" key="1">
    <source>
        <dbReference type="ARBA" id="ARBA00006484"/>
    </source>
</evidence>
<dbReference type="Proteomes" id="UP000555411">
    <property type="component" value="Unassembled WGS sequence"/>
</dbReference>
<proteinExistence type="inferred from homology"/>
<dbReference type="Pfam" id="PF00106">
    <property type="entry name" value="adh_short"/>
    <property type="match status" value="1"/>
</dbReference>
<dbReference type="SUPFAM" id="SSF51735">
    <property type="entry name" value="NAD(P)-binding Rossmann-fold domains"/>
    <property type="match status" value="1"/>
</dbReference>
<evidence type="ECO:0000256" key="2">
    <source>
        <dbReference type="ARBA" id="ARBA00023002"/>
    </source>
</evidence>
<dbReference type="CDD" id="cd05233">
    <property type="entry name" value="SDR_c"/>
    <property type="match status" value="1"/>
</dbReference>
<protein>
    <submittedName>
        <fullName evidence="4">SDR family NAD(P)-dependent oxidoreductase</fullName>
    </submittedName>
</protein>
<dbReference type="InterPro" id="IPR002347">
    <property type="entry name" value="SDR_fam"/>
</dbReference>
<evidence type="ECO:0000313" key="4">
    <source>
        <dbReference type="EMBL" id="MBC2836701.1"/>
    </source>
</evidence>
<dbReference type="Gene3D" id="3.40.50.720">
    <property type="entry name" value="NAD(P)-binding Rossmann-like Domain"/>
    <property type="match status" value="1"/>
</dbReference>
<reference evidence="4 5" key="1">
    <citation type="journal article" date="2017" name="Int. J. Syst. Evol. Microbiol.">
        <title>Gemmobacter straminiformis sp. nov., isolated from an artificial fountain.</title>
        <authorList>
            <person name="Kang J.Y."/>
            <person name="Kim M.J."/>
            <person name="Chun J."/>
            <person name="Son K.P."/>
            <person name="Jahng K.Y."/>
        </authorList>
    </citation>
    <scope>NUCLEOTIDE SEQUENCE [LARGE SCALE GENOMIC DNA]</scope>
    <source>
        <strain evidence="4 5">CAM-8</strain>
    </source>
</reference>
<dbReference type="SMART" id="SM00822">
    <property type="entry name" value="PKS_KR"/>
    <property type="match status" value="1"/>
</dbReference>
<name>A0A842IAR2_9RHOB</name>
<dbReference type="InterPro" id="IPR057326">
    <property type="entry name" value="KR_dom"/>
</dbReference>
<dbReference type="InterPro" id="IPR036291">
    <property type="entry name" value="NAD(P)-bd_dom_sf"/>
</dbReference>
<dbReference type="RefSeq" id="WP_185798314.1">
    <property type="nucleotide sequence ID" value="NZ_JACLQD010000004.1"/>
</dbReference>
<accession>A0A842IAR2</accession>
<keyword evidence="2" id="KW-0560">Oxidoreductase</keyword>
<dbReference type="GO" id="GO:0016491">
    <property type="term" value="F:oxidoreductase activity"/>
    <property type="evidence" value="ECO:0007669"/>
    <property type="project" value="UniProtKB-KW"/>
</dbReference>
<comment type="caution">
    <text evidence="4">The sequence shown here is derived from an EMBL/GenBank/DDBJ whole genome shotgun (WGS) entry which is preliminary data.</text>
</comment>
<dbReference type="PANTHER" id="PTHR44196:SF1">
    <property type="entry name" value="DEHYDROGENASE_REDUCTASE SDR FAMILY MEMBER 7B"/>
    <property type="match status" value="1"/>
</dbReference>
<feature type="domain" description="Ketoreductase" evidence="3">
    <location>
        <begin position="6"/>
        <end position="185"/>
    </location>
</feature>
<evidence type="ECO:0000259" key="3">
    <source>
        <dbReference type="SMART" id="SM00822"/>
    </source>
</evidence>
<sequence>MAELRRRIVIVGGTSGIAEACARLWAERGGADFALLGRSSEGLAAIAADLRVRDPAAQVDVVTADLADPETVDATASRFADAGVVLIAFGALPGQAGLQADTRALAESLHLNAVAPVLWAEAFARAAGNRTCRIAVIGSVAGDRGRKTNYAYGAAKSLLATYVEGMQHRFPAGPVIPVIVKPGPTATAMTRHLPPAKLAPVAEVAALVVAGIEKGSPVIYAPAKWRIIMAVLRHMPRFVFNRLDI</sequence>
<gene>
    <name evidence="4" type="ORF">H7F16_14365</name>
</gene>
<comment type="similarity">
    <text evidence="1">Belongs to the short-chain dehydrogenases/reductases (SDR) family.</text>
</comment>
<dbReference type="EMBL" id="JACLQD010000004">
    <property type="protein sequence ID" value="MBC2836701.1"/>
    <property type="molecule type" value="Genomic_DNA"/>
</dbReference>
<dbReference type="PANTHER" id="PTHR44196">
    <property type="entry name" value="DEHYDROGENASE/REDUCTASE SDR FAMILY MEMBER 7B"/>
    <property type="match status" value="1"/>
</dbReference>